<gene>
    <name evidence="8" type="ORF">EXIGLDRAFT_766449</name>
</gene>
<name>A0A165JQB6_EXIGL</name>
<accession>A0A165JQB6</accession>
<evidence type="ECO:0000256" key="1">
    <source>
        <dbReference type="ARBA" id="ARBA00022448"/>
    </source>
</evidence>
<dbReference type="GO" id="GO:0005794">
    <property type="term" value="C:Golgi apparatus"/>
    <property type="evidence" value="ECO:0007669"/>
    <property type="project" value="UniProtKB-SubCell"/>
</dbReference>
<keyword evidence="9" id="KW-1185">Reference proteome</keyword>
<sequence length="231" mass="25325">MTIFSLYIYDRHCACIYYQDWHRAKRPRPAPEGAVLHAVSRAVSVSTANTTTGGLSSAFSSPRNTLASSSGIVLAVGHDGGPTIALSPTQTNQALSSPLSPQAPAPPPPPPMAALPFDEEAKLVYGVLLSLRNMVKKLSGRDEQFTGYRTSTYRFHIFETLSGYKFVMLSDPSADSLRFVLRALYAGPFVEYVVKNPLVRMDSKAYGIDNDHFRLATDRLVRSHPSFAQSQ</sequence>
<dbReference type="PANTHER" id="PTHR23249">
    <property type="entry name" value="TRAFFICKING PROTEIN PARTICLE COMPLEX SUBUNIT"/>
    <property type="match status" value="1"/>
</dbReference>
<feature type="compositionally biased region" description="Pro residues" evidence="7">
    <location>
        <begin position="101"/>
        <end position="112"/>
    </location>
</feature>
<keyword evidence="2 6" id="KW-0256">Endoplasmic reticulum</keyword>
<dbReference type="SUPFAM" id="SSF64356">
    <property type="entry name" value="SNARE-like"/>
    <property type="match status" value="1"/>
</dbReference>
<keyword evidence="4 6" id="KW-0333">Golgi apparatus</keyword>
<comment type="subcellular location">
    <subcellularLocation>
        <location evidence="6">Endoplasmic reticulum</location>
    </subcellularLocation>
    <subcellularLocation>
        <location evidence="6">Golgi apparatus</location>
        <location evidence="6">cis-Golgi network</location>
    </subcellularLocation>
</comment>
<dbReference type="InParanoid" id="A0A165JQB6"/>
<dbReference type="InterPro" id="IPR011012">
    <property type="entry name" value="Longin-like_dom_sf"/>
</dbReference>
<evidence type="ECO:0000256" key="5">
    <source>
        <dbReference type="ARBA" id="ARBA00038167"/>
    </source>
</evidence>
<proteinExistence type="inferred from homology"/>
<evidence type="ECO:0000313" key="9">
    <source>
        <dbReference type="Proteomes" id="UP000077266"/>
    </source>
</evidence>
<comment type="similarity">
    <text evidence="5">Belongs to the TRAPP small subunits family. BET5 subfamily.</text>
</comment>
<reference evidence="8 9" key="1">
    <citation type="journal article" date="2016" name="Mol. Biol. Evol.">
        <title>Comparative Genomics of Early-Diverging Mushroom-Forming Fungi Provides Insights into the Origins of Lignocellulose Decay Capabilities.</title>
        <authorList>
            <person name="Nagy L.G."/>
            <person name="Riley R."/>
            <person name="Tritt A."/>
            <person name="Adam C."/>
            <person name="Daum C."/>
            <person name="Floudas D."/>
            <person name="Sun H."/>
            <person name="Yadav J.S."/>
            <person name="Pangilinan J."/>
            <person name="Larsson K.H."/>
            <person name="Matsuura K."/>
            <person name="Barry K."/>
            <person name="Labutti K."/>
            <person name="Kuo R."/>
            <person name="Ohm R.A."/>
            <person name="Bhattacharya S.S."/>
            <person name="Shirouzu T."/>
            <person name="Yoshinaga Y."/>
            <person name="Martin F.M."/>
            <person name="Grigoriev I.V."/>
            <person name="Hibbett D.S."/>
        </authorList>
    </citation>
    <scope>NUCLEOTIDE SEQUENCE [LARGE SCALE GENOMIC DNA]</scope>
    <source>
        <strain evidence="8 9">HHB12029</strain>
    </source>
</reference>
<dbReference type="PANTHER" id="PTHR23249:SF16">
    <property type="entry name" value="TRAFFICKING PROTEIN PARTICLE COMPLEX SUBUNIT 1"/>
    <property type="match status" value="1"/>
</dbReference>
<evidence type="ECO:0000256" key="7">
    <source>
        <dbReference type="SAM" id="MobiDB-lite"/>
    </source>
</evidence>
<evidence type="ECO:0000256" key="3">
    <source>
        <dbReference type="ARBA" id="ARBA00022892"/>
    </source>
</evidence>
<dbReference type="SMART" id="SM01399">
    <property type="entry name" value="Sybindin"/>
    <property type="match status" value="1"/>
</dbReference>
<dbReference type="GO" id="GO:0006888">
    <property type="term" value="P:endoplasmic reticulum to Golgi vesicle-mediated transport"/>
    <property type="evidence" value="ECO:0007669"/>
    <property type="project" value="UniProtKB-UniRule"/>
</dbReference>
<dbReference type="OrthoDB" id="3364529at2759"/>
<protein>
    <recommendedName>
        <fullName evidence="6">Trafficking protein particle complex subunit</fullName>
    </recommendedName>
</protein>
<evidence type="ECO:0000256" key="2">
    <source>
        <dbReference type="ARBA" id="ARBA00022824"/>
    </source>
</evidence>
<evidence type="ECO:0000256" key="4">
    <source>
        <dbReference type="ARBA" id="ARBA00023034"/>
    </source>
</evidence>
<dbReference type="EMBL" id="KV425961">
    <property type="protein sequence ID" value="KZV95183.1"/>
    <property type="molecule type" value="Genomic_DNA"/>
</dbReference>
<dbReference type="GO" id="GO:0030008">
    <property type="term" value="C:TRAPP complex"/>
    <property type="evidence" value="ECO:0007669"/>
    <property type="project" value="UniProtKB-UniRule"/>
</dbReference>
<organism evidence="8 9">
    <name type="scientific">Exidia glandulosa HHB12029</name>
    <dbReference type="NCBI Taxonomy" id="1314781"/>
    <lineage>
        <taxon>Eukaryota</taxon>
        <taxon>Fungi</taxon>
        <taxon>Dikarya</taxon>
        <taxon>Basidiomycota</taxon>
        <taxon>Agaricomycotina</taxon>
        <taxon>Agaricomycetes</taxon>
        <taxon>Auriculariales</taxon>
        <taxon>Exidiaceae</taxon>
        <taxon>Exidia</taxon>
    </lineage>
</organism>
<dbReference type="GO" id="GO:0005783">
    <property type="term" value="C:endoplasmic reticulum"/>
    <property type="evidence" value="ECO:0007669"/>
    <property type="project" value="UniProtKB-SubCell"/>
</dbReference>
<dbReference type="Proteomes" id="UP000077266">
    <property type="component" value="Unassembled WGS sequence"/>
</dbReference>
<feature type="region of interest" description="Disordered" evidence="7">
    <location>
        <begin position="85"/>
        <end position="112"/>
    </location>
</feature>
<dbReference type="InterPro" id="IPR007233">
    <property type="entry name" value="TRAPPC"/>
</dbReference>
<dbReference type="STRING" id="1314781.A0A165JQB6"/>
<dbReference type="Gene3D" id="3.30.450.70">
    <property type="match status" value="1"/>
</dbReference>
<keyword evidence="1 6" id="KW-0813">Transport</keyword>
<dbReference type="Pfam" id="PF04099">
    <property type="entry name" value="Sybindin"/>
    <property type="match status" value="1"/>
</dbReference>
<dbReference type="AlphaFoldDB" id="A0A165JQB6"/>
<comment type="subunit">
    <text evidence="6">Part of the multisubunit transport protein particle (TRAPP) complex.</text>
</comment>
<evidence type="ECO:0000313" key="8">
    <source>
        <dbReference type="EMBL" id="KZV95183.1"/>
    </source>
</evidence>
<keyword evidence="3 6" id="KW-0931">ER-Golgi transport</keyword>
<evidence type="ECO:0000256" key="6">
    <source>
        <dbReference type="RuleBase" id="RU366065"/>
    </source>
</evidence>